<evidence type="ECO:0000256" key="1">
    <source>
        <dbReference type="SAM" id="MobiDB-lite"/>
    </source>
</evidence>
<dbReference type="Proteomes" id="UP000626092">
    <property type="component" value="Unassembled WGS sequence"/>
</dbReference>
<comment type="caution">
    <text evidence="2">The sequence shown here is derived from an EMBL/GenBank/DDBJ whole genome shotgun (WGS) entry which is preliminary data.</text>
</comment>
<evidence type="ECO:0000313" key="2">
    <source>
        <dbReference type="EMBL" id="KAF7140209.1"/>
    </source>
</evidence>
<organism evidence="2 3">
    <name type="scientific">Rhododendron simsii</name>
    <name type="common">Sims's rhododendron</name>
    <dbReference type="NCBI Taxonomy" id="118357"/>
    <lineage>
        <taxon>Eukaryota</taxon>
        <taxon>Viridiplantae</taxon>
        <taxon>Streptophyta</taxon>
        <taxon>Embryophyta</taxon>
        <taxon>Tracheophyta</taxon>
        <taxon>Spermatophyta</taxon>
        <taxon>Magnoliopsida</taxon>
        <taxon>eudicotyledons</taxon>
        <taxon>Gunneridae</taxon>
        <taxon>Pentapetalae</taxon>
        <taxon>asterids</taxon>
        <taxon>Ericales</taxon>
        <taxon>Ericaceae</taxon>
        <taxon>Ericoideae</taxon>
        <taxon>Rhodoreae</taxon>
        <taxon>Rhododendron</taxon>
    </lineage>
</organism>
<keyword evidence="3" id="KW-1185">Reference proteome</keyword>
<dbReference type="OrthoDB" id="10646559at2759"/>
<accession>A0A834GS66</accession>
<proteinExistence type="predicted"/>
<evidence type="ECO:0000313" key="3">
    <source>
        <dbReference type="Proteomes" id="UP000626092"/>
    </source>
</evidence>
<name>A0A834GS66_RHOSS</name>
<protein>
    <submittedName>
        <fullName evidence="2">Uncharacterized protein</fullName>
    </submittedName>
</protein>
<feature type="region of interest" description="Disordered" evidence="1">
    <location>
        <begin position="46"/>
        <end position="74"/>
    </location>
</feature>
<gene>
    <name evidence="2" type="ORF">RHSIM_Rhsim06G0132500</name>
</gene>
<reference evidence="2" key="1">
    <citation type="submission" date="2019-11" db="EMBL/GenBank/DDBJ databases">
        <authorList>
            <person name="Liu Y."/>
            <person name="Hou J."/>
            <person name="Li T.-Q."/>
            <person name="Guan C.-H."/>
            <person name="Wu X."/>
            <person name="Wu H.-Z."/>
            <person name="Ling F."/>
            <person name="Zhang R."/>
            <person name="Shi X.-G."/>
            <person name="Ren J.-P."/>
            <person name="Chen E.-F."/>
            <person name="Sun J.-M."/>
        </authorList>
    </citation>
    <scope>NUCLEOTIDE SEQUENCE</scope>
    <source>
        <strain evidence="2">Adult_tree_wgs_1</strain>
        <tissue evidence="2">Leaves</tissue>
    </source>
</reference>
<sequence length="168" mass="19389">MDQVSFPPRKAPYKPQQWIKSRFLPEKPLIRNSGVLPSKMLRRVRRQQAVSSGYREEGDRGRRRGFRSRPYSTSLCSQRSSSPLRLWQIQILTRGALVWRPWSCRPPPEMWRRRTGCGESAGGLRNPSIPDVAVVEGDFDGCGMEVLYLSVFSRGFSWIVHLGRKKDK</sequence>
<dbReference type="AlphaFoldDB" id="A0A834GS66"/>
<dbReference type="EMBL" id="WJXA01000006">
    <property type="protein sequence ID" value="KAF7140209.1"/>
    <property type="molecule type" value="Genomic_DNA"/>
</dbReference>